<dbReference type="RefSeq" id="XP_025572520.1">
    <property type="nucleotide sequence ID" value="XM_025715111.1"/>
</dbReference>
<dbReference type="InterPro" id="IPR000898">
    <property type="entry name" value="Indolamine_dOase"/>
</dbReference>
<gene>
    <name evidence="6" type="ORF">BO80DRAFT_319529</name>
</gene>
<dbReference type="OrthoDB" id="260519at2759"/>
<dbReference type="Proteomes" id="UP000249402">
    <property type="component" value="Unassembled WGS sequence"/>
</dbReference>
<name>A0A395GS37_9EURO</name>
<dbReference type="GO" id="GO:0005737">
    <property type="term" value="C:cytoplasm"/>
    <property type="evidence" value="ECO:0007669"/>
    <property type="project" value="TreeGrafter"/>
</dbReference>
<dbReference type="SUPFAM" id="SSF140959">
    <property type="entry name" value="Indolic compounds 2,3-dioxygenase-like"/>
    <property type="match status" value="1"/>
</dbReference>
<evidence type="ECO:0000313" key="6">
    <source>
        <dbReference type="EMBL" id="RAK98192.1"/>
    </source>
</evidence>
<proteinExistence type="inferred from homology"/>
<keyword evidence="2 4" id="KW-0479">Metal-binding</keyword>
<dbReference type="AlphaFoldDB" id="A0A395GS37"/>
<evidence type="ECO:0000313" key="7">
    <source>
        <dbReference type="Proteomes" id="UP000249402"/>
    </source>
</evidence>
<evidence type="ECO:0000256" key="3">
    <source>
        <dbReference type="ARBA" id="ARBA00023004"/>
    </source>
</evidence>
<dbReference type="GO" id="GO:0046872">
    <property type="term" value="F:metal ion binding"/>
    <property type="evidence" value="ECO:0007669"/>
    <property type="project" value="UniProtKB-UniRule"/>
</dbReference>
<dbReference type="GeneID" id="37219976"/>
<organism evidence="6 7">
    <name type="scientific">Aspergillus ibericus CBS 121593</name>
    <dbReference type="NCBI Taxonomy" id="1448316"/>
    <lineage>
        <taxon>Eukaryota</taxon>
        <taxon>Fungi</taxon>
        <taxon>Dikarya</taxon>
        <taxon>Ascomycota</taxon>
        <taxon>Pezizomycotina</taxon>
        <taxon>Eurotiomycetes</taxon>
        <taxon>Eurotiomycetidae</taxon>
        <taxon>Eurotiales</taxon>
        <taxon>Aspergillaceae</taxon>
        <taxon>Aspergillus</taxon>
        <taxon>Aspergillus subgen. Circumdati</taxon>
    </lineage>
</organism>
<keyword evidence="3 4" id="KW-0408">Iron</keyword>
<keyword evidence="4" id="KW-0349">Heme</keyword>
<keyword evidence="4" id="KW-0560">Oxidoreductase</keyword>
<dbReference type="STRING" id="1448316.A0A395GS37"/>
<feature type="non-terminal residue" evidence="6">
    <location>
        <position position="1"/>
    </location>
</feature>
<dbReference type="PANTHER" id="PTHR28657:SF5">
    <property type="entry name" value="INDOLEAMINE 2,3-DIOXYGENASE"/>
    <property type="match status" value="1"/>
</dbReference>
<dbReference type="GO" id="GO:0020037">
    <property type="term" value="F:heme binding"/>
    <property type="evidence" value="ECO:0007669"/>
    <property type="project" value="UniProtKB-UniRule"/>
</dbReference>
<dbReference type="PANTHER" id="PTHR28657">
    <property type="entry name" value="INDOLEAMINE 2,3-DIOXYGENASE"/>
    <property type="match status" value="1"/>
</dbReference>
<evidence type="ECO:0000256" key="2">
    <source>
        <dbReference type="ARBA" id="ARBA00022723"/>
    </source>
</evidence>
<evidence type="ECO:0000256" key="4">
    <source>
        <dbReference type="RuleBase" id="RU369119"/>
    </source>
</evidence>
<dbReference type="VEuPathDB" id="FungiDB:BO80DRAFT_319529"/>
<dbReference type="EC" id="1.13.11.52" evidence="4"/>
<comment type="function">
    <text evidence="4">Produces N-formyl-kynurenine through the oxidation of tryptophan.</text>
</comment>
<dbReference type="Gene3D" id="1.20.58.480">
    <property type="match status" value="1"/>
</dbReference>
<evidence type="ECO:0000256" key="5">
    <source>
        <dbReference type="SAM" id="MobiDB-lite"/>
    </source>
</evidence>
<dbReference type="GO" id="GO:0019441">
    <property type="term" value="P:L-tryptophan catabolic process to kynurenine"/>
    <property type="evidence" value="ECO:0007669"/>
    <property type="project" value="UniProtKB-UniRule"/>
</dbReference>
<evidence type="ECO:0000256" key="1">
    <source>
        <dbReference type="ARBA" id="ARBA00007119"/>
    </source>
</evidence>
<feature type="non-terminal residue" evidence="6">
    <location>
        <position position="400"/>
    </location>
</feature>
<dbReference type="InterPro" id="IPR037217">
    <property type="entry name" value="Trp/Indoleamine_2_3_dOase-like"/>
</dbReference>
<sequence>PPIDRTITTAEHTNRHNHHENAGFLSHTAGFSPLHPTTQLPPSHSAWDTLATSLPHLIQTQTVRSTITALPLLDASPAALPDKYLQRAATILGMAAHVYVRMEGSEPLTLKYPSHGAILPPALHLPWGVVCSRLGRETPIPSLTYVDGVVANYTSTSVDPRRVGVTNLSLLVPTVGNLEEKMFVGVMIEINAKTIPMIAGIGEAQRAVLARDIGALKGTIRRLHTGLKEVGRTLGKLTANRAVQGHLDPVVWTLTVANLGIPWVEGAVGAAGTAHPFFHLMDEFTGRREYGSGIGREAQVVRAMYPVHWRGVLAAVREVDVGGWVGEGGDEELAGLWKRFLEAYQGDQGLLGVHRRKVFGFLAVSFRIGRSTTINGLGRKRRAEPWLEADQALEMARLER</sequence>
<keyword evidence="7" id="KW-1185">Reference proteome</keyword>
<comment type="similarity">
    <text evidence="1 4">Belongs to the indoleamine 2,3-dioxygenase family.</text>
</comment>
<dbReference type="GO" id="GO:0034354">
    <property type="term" value="P:'de novo' NAD+ biosynthetic process from L-tryptophan"/>
    <property type="evidence" value="ECO:0007669"/>
    <property type="project" value="TreeGrafter"/>
</dbReference>
<dbReference type="Pfam" id="PF01231">
    <property type="entry name" value="IDO"/>
    <property type="match status" value="1"/>
</dbReference>
<reference evidence="6 7" key="1">
    <citation type="submission" date="2018-02" db="EMBL/GenBank/DDBJ databases">
        <title>The genomes of Aspergillus section Nigri reveals drivers in fungal speciation.</title>
        <authorList>
            <consortium name="DOE Joint Genome Institute"/>
            <person name="Vesth T.C."/>
            <person name="Nybo J."/>
            <person name="Theobald S."/>
            <person name="Brandl J."/>
            <person name="Frisvad J.C."/>
            <person name="Nielsen K.F."/>
            <person name="Lyhne E.K."/>
            <person name="Kogle M.E."/>
            <person name="Kuo A."/>
            <person name="Riley R."/>
            <person name="Clum A."/>
            <person name="Nolan M."/>
            <person name="Lipzen A."/>
            <person name="Salamov A."/>
            <person name="Henrissat B."/>
            <person name="Wiebenga A."/>
            <person name="De vries R.P."/>
            <person name="Grigoriev I.V."/>
            <person name="Mortensen U.H."/>
            <person name="Andersen M.R."/>
            <person name="Baker S.E."/>
        </authorList>
    </citation>
    <scope>NUCLEOTIDE SEQUENCE [LARGE SCALE GENOMIC DNA]</scope>
    <source>
        <strain evidence="6 7">CBS 121593</strain>
    </source>
</reference>
<comment type="catalytic activity">
    <reaction evidence="4">
        <text>L-tryptophan + O2 = N-formyl-L-kynurenine</text>
        <dbReference type="Rhea" id="RHEA:24536"/>
        <dbReference type="ChEBI" id="CHEBI:15379"/>
        <dbReference type="ChEBI" id="CHEBI:57912"/>
        <dbReference type="ChEBI" id="CHEBI:58629"/>
    </reaction>
</comment>
<protein>
    <recommendedName>
        <fullName evidence="4">Indoleamine 2,3-dioxygenase</fullName>
        <ecNumber evidence="4">1.13.11.52</ecNumber>
    </recommendedName>
</protein>
<dbReference type="EMBL" id="KZ824456">
    <property type="protein sequence ID" value="RAK98192.1"/>
    <property type="molecule type" value="Genomic_DNA"/>
</dbReference>
<keyword evidence="4" id="KW-0223">Dioxygenase</keyword>
<accession>A0A395GS37</accession>
<feature type="region of interest" description="Disordered" evidence="5">
    <location>
        <begin position="23"/>
        <end position="43"/>
    </location>
</feature>
<dbReference type="GO" id="GO:0033754">
    <property type="term" value="F:indoleamine 2,3-dioxygenase activity"/>
    <property type="evidence" value="ECO:0007669"/>
    <property type="project" value="UniProtKB-EC"/>
</dbReference>